<gene>
    <name evidence="1" type="ORF">P255_02973</name>
</gene>
<keyword evidence="2" id="KW-1185">Reference proteome</keyword>
<name>V2UG50_9GAMM</name>
<organism evidence="1 2">
    <name type="scientific">Acinetobacter brisouii CIP 110357</name>
    <dbReference type="NCBI Taxonomy" id="1341683"/>
    <lineage>
        <taxon>Bacteria</taxon>
        <taxon>Pseudomonadati</taxon>
        <taxon>Pseudomonadota</taxon>
        <taxon>Gammaproteobacteria</taxon>
        <taxon>Moraxellales</taxon>
        <taxon>Moraxellaceae</taxon>
        <taxon>Acinetobacter</taxon>
    </lineage>
</organism>
<comment type="caution">
    <text evidence="1">The sequence shown here is derived from an EMBL/GenBank/DDBJ whole genome shotgun (WGS) entry which is preliminary data.</text>
</comment>
<dbReference type="Proteomes" id="UP000018418">
    <property type="component" value="Unassembled WGS sequence"/>
</dbReference>
<dbReference type="PATRIC" id="fig|1341683.3.peg.2934"/>
<protein>
    <submittedName>
        <fullName evidence="1">Uncharacterized protein</fullName>
    </submittedName>
</protein>
<dbReference type="RefSeq" id="WP_004904495.1">
    <property type="nucleotide sequence ID" value="NZ_BBTI01000016.1"/>
</dbReference>
<evidence type="ECO:0000313" key="1">
    <source>
        <dbReference type="EMBL" id="ESK47491.1"/>
    </source>
</evidence>
<accession>V2UG50</accession>
<dbReference type="HOGENOM" id="CLU_2802633_0_0_6"/>
<dbReference type="AlphaFoldDB" id="V2UG50"/>
<sequence>MYEDMQKLFDEFEAFMTEHMGLKFSEFDKYNRKKLGRYFDQRDSYFALWLTAKNFYLNKAP</sequence>
<reference evidence="1 2" key="1">
    <citation type="submission" date="2013-10" db="EMBL/GenBank/DDBJ databases">
        <title>The Genome Sequence of Acinetobacter brisouii CIP 110357.</title>
        <authorList>
            <consortium name="The Broad Institute Genomics Platform"/>
            <consortium name="The Broad Institute Genome Sequencing Center for Infectious Disease"/>
            <person name="Cerqueira G."/>
            <person name="Feldgarden M."/>
            <person name="Courvalin P."/>
            <person name="Grillot-Courvalin C."/>
            <person name="Clermont D."/>
            <person name="Rocha E."/>
            <person name="Yoon E.-J."/>
            <person name="Nemec A."/>
            <person name="Young S.K."/>
            <person name="Zeng Q."/>
            <person name="Gargeya S."/>
            <person name="Fitzgerald M."/>
            <person name="Abouelleil A."/>
            <person name="Alvarado L."/>
            <person name="Berlin A.M."/>
            <person name="Chapman S.B."/>
            <person name="Gainer-Dewar J."/>
            <person name="Goldberg J."/>
            <person name="Gnerre S."/>
            <person name="Griggs A."/>
            <person name="Gujja S."/>
            <person name="Hansen M."/>
            <person name="Howarth C."/>
            <person name="Imamovic A."/>
            <person name="Ireland A."/>
            <person name="Larimer J."/>
            <person name="McCowan C."/>
            <person name="Murphy C."/>
            <person name="Pearson M."/>
            <person name="Poon T.W."/>
            <person name="Priest M."/>
            <person name="Roberts A."/>
            <person name="Saif S."/>
            <person name="Shea T."/>
            <person name="Sykes S."/>
            <person name="Wortman J."/>
            <person name="Nusbaum C."/>
            <person name="Birren B."/>
        </authorList>
    </citation>
    <scope>NUCLEOTIDE SEQUENCE [LARGE SCALE GENOMIC DNA]</scope>
    <source>
        <strain evidence="1 2">CIP 110357</strain>
    </source>
</reference>
<dbReference type="EMBL" id="AYEU01000015">
    <property type="protein sequence ID" value="ESK47491.1"/>
    <property type="molecule type" value="Genomic_DNA"/>
</dbReference>
<proteinExistence type="predicted"/>
<evidence type="ECO:0000313" key="2">
    <source>
        <dbReference type="Proteomes" id="UP000018418"/>
    </source>
</evidence>
<dbReference type="OrthoDB" id="6701723at2"/>